<dbReference type="InterPro" id="IPR038019">
    <property type="entry name" value="PRib_AMP_CycHydrolase_sf"/>
</dbReference>
<accession>A0ABS7FP34</accession>
<dbReference type="EC" id="3.5.4.19" evidence="3"/>
<keyword evidence="6" id="KW-0368">Histidine biosynthesis</keyword>
<dbReference type="PANTHER" id="PTHR42945">
    <property type="entry name" value="HISTIDINE BIOSYNTHESIS BIFUNCTIONAL PROTEIN"/>
    <property type="match status" value="1"/>
</dbReference>
<dbReference type="RefSeq" id="WP_220164295.1">
    <property type="nucleotide sequence ID" value="NZ_JAIBOA010000003.1"/>
</dbReference>
<proteinExistence type="predicted"/>
<dbReference type="Proteomes" id="UP000774570">
    <property type="component" value="Unassembled WGS sequence"/>
</dbReference>
<evidence type="ECO:0000313" key="8">
    <source>
        <dbReference type="EMBL" id="MBW8482066.1"/>
    </source>
</evidence>
<evidence type="ECO:0000256" key="5">
    <source>
        <dbReference type="ARBA" id="ARBA00022801"/>
    </source>
</evidence>
<evidence type="ECO:0000256" key="2">
    <source>
        <dbReference type="ARBA" id="ARBA00005169"/>
    </source>
</evidence>
<evidence type="ECO:0000256" key="1">
    <source>
        <dbReference type="ARBA" id="ARBA00000024"/>
    </source>
</evidence>
<keyword evidence="9" id="KW-1185">Reference proteome</keyword>
<sequence>MNELEEGTRLALDFDKLTAVAETGSRVVPVVLQDADDRAVLFIGYANDEALKATLDEGIAVLWSTSRNELWRKGATSGDVLRLVEVRVNCEQNSLLYLVRRSTGGACHTHLPSGESRPTCYYRTLADGTTLRPATD</sequence>
<evidence type="ECO:0000256" key="3">
    <source>
        <dbReference type="ARBA" id="ARBA00012721"/>
    </source>
</evidence>
<evidence type="ECO:0000256" key="6">
    <source>
        <dbReference type="ARBA" id="ARBA00023102"/>
    </source>
</evidence>
<evidence type="ECO:0000256" key="4">
    <source>
        <dbReference type="ARBA" id="ARBA00022605"/>
    </source>
</evidence>
<dbReference type="Pfam" id="PF01502">
    <property type="entry name" value="PRA-CH"/>
    <property type="match status" value="1"/>
</dbReference>
<gene>
    <name evidence="8" type="ORF">K1Y72_06795</name>
</gene>
<keyword evidence="5" id="KW-0378">Hydrolase</keyword>
<comment type="pathway">
    <text evidence="2">Amino-acid biosynthesis; L-histidine biosynthesis; L-histidine from 5-phospho-alpha-D-ribose 1-diphosphate: step 3/9.</text>
</comment>
<keyword evidence="4" id="KW-0028">Amino-acid biosynthesis</keyword>
<evidence type="ECO:0000313" key="9">
    <source>
        <dbReference type="Proteomes" id="UP000774570"/>
    </source>
</evidence>
<evidence type="ECO:0000259" key="7">
    <source>
        <dbReference type="Pfam" id="PF01502"/>
    </source>
</evidence>
<protein>
    <recommendedName>
        <fullName evidence="3">phosphoribosyl-AMP cyclohydrolase</fullName>
        <ecNumber evidence="3">3.5.4.19</ecNumber>
    </recommendedName>
</protein>
<dbReference type="EMBL" id="JAIBOA010000003">
    <property type="protein sequence ID" value="MBW8482066.1"/>
    <property type="molecule type" value="Genomic_DNA"/>
</dbReference>
<organism evidence="8 9">
    <name type="scientific">Actinomadura parmotrematis</name>
    <dbReference type="NCBI Taxonomy" id="2864039"/>
    <lineage>
        <taxon>Bacteria</taxon>
        <taxon>Bacillati</taxon>
        <taxon>Actinomycetota</taxon>
        <taxon>Actinomycetes</taxon>
        <taxon>Streptosporangiales</taxon>
        <taxon>Thermomonosporaceae</taxon>
        <taxon>Actinomadura</taxon>
    </lineage>
</organism>
<comment type="caution">
    <text evidence="8">The sequence shown here is derived from an EMBL/GenBank/DDBJ whole genome shotgun (WGS) entry which is preliminary data.</text>
</comment>
<name>A0ABS7FP34_9ACTN</name>
<dbReference type="SUPFAM" id="SSF141734">
    <property type="entry name" value="HisI-like"/>
    <property type="match status" value="1"/>
</dbReference>
<dbReference type="PANTHER" id="PTHR42945:SF1">
    <property type="entry name" value="HISTIDINE BIOSYNTHESIS BIFUNCTIONAL PROTEIN HIS7"/>
    <property type="match status" value="1"/>
</dbReference>
<dbReference type="Gene3D" id="3.10.20.810">
    <property type="entry name" value="Phosphoribosyl-AMP cyclohydrolase"/>
    <property type="match status" value="1"/>
</dbReference>
<feature type="domain" description="Phosphoribosyl-AMP cyclohydrolase" evidence="7">
    <location>
        <begin position="43"/>
        <end position="110"/>
    </location>
</feature>
<comment type="catalytic activity">
    <reaction evidence="1">
        <text>1-(5-phospho-beta-D-ribosyl)-5'-AMP + H2O = 1-(5-phospho-beta-D-ribosyl)-5-[(5-phospho-beta-D-ribosylamino)methylideneamino]imidazole-4-carboxamide</text>
        <dbReference type="Rhea" id="RHEA:20049"/>
        <dbReference type="ChEBI" id="CHEBI:15377"/>
        <dbReference type="ChEBI" id="CHEBI:58435"/>
        <dbReference type="ChEBI" id="CHEBI:59457"/>
        <dbReference type="EC" id="3.5.4.19"/>
    </reaction>
</comment>
<dbReference type="InterPro" id="IPR002496">
    <property type="entry name" value="PRib_AMP_CycHydrolase_dom"/>
</dbReference>
<reference evidence="8 9" key="1">
    <citation type="submission" date="2021-07" db="EMBL/GenBank/DDBJ databases">
        <title>Actinomadura sp. PM05-2 isolated from lichen.</title>
        <authorList>
            <person name="Somphong A."/>
            <person name="Phongsopitanun W."/>
            <person name="Tanasupawat S."/>
            <person name="Peongsungnone V."/>
        </authorList>
    </citation>
    <scope>NUCLEOTIDE SEQUENCE [LARGE SCALE GENOMIC DNA]</scope>
    <source>
        <strain evidence="8 9">PM05-2</strain>
    </source>
</reference>